<dbReference type="InterPro" id="IPR001763">
    <property type="entry name" value="Rhodanese-like_dom"/>
</dbReference>
<accession>A0A5C8ZK76</accession>
<dbReference type="RefSeq" id="WP_147924957.1">
    <property type="nucleotide sequence ID" value="NZ_VKAC01000002.1"/>
</dbReference>
<sequence length="131" mass="13644">MGAAEVLAAARARLQRLTPLEAADAVAGGALLVDTRTPAHRAEQGELPGALVIDRTVLEWRLDPTCPHRIPEATGYDVQVVVACRHGYSSSLAAASLQAVGLRRATDVIGGVEAWKAAGLPVHAGPVDIRP</sequence>
<dbReference type="InterPro" id="IPR036873">
    <property type="entry name" value="Rhodanese-like_dom_sf"/>
</dbReference>
<dbReference type="Proteomes" id="UP000321234">
    <property type="component" value="Unassembled WGS sequence"/>
</dbReference>
<keyword evidence="3" id="KW-1185">Reference proteome</keyword>
<dbReference type="InterPro" id="IPR050229">
    <property type="entry name" value="GlpE_sulfurtransferase"/>
</dbReference>
<dbReference type="AlphaFoldDB" id="A0A5C8ZK76"/>
<evidence type="ECO:0000313" key="2">
    <source>
        <dbReference type="EMBL" id="TXR57316.1"/>
    </source>
</evidence>
<dbReference type="Pfam" id="PF00581">
    <property type="entry name" value="Rhodanese"/>
    <property type="match status" value="1"/>
</dbReference>
<dbReference type="Gene3D" id="3.40.250.10">
    <property type="entry name" value="Rhodanese-like domain"/>
    <property type="match status" value="1"/>
</dbReference>
<gene>
    <name evidence="2" type="ORF">FMM08_03330</name>
</gene>
<dbReference type="EMBL" id="VKAC01000002">
    <property type="protein sequence ID" value="TXR57316.1"/>
    <property type="molecule type" value="Genomic_DNA"/>
</dbReference>
<feature type="domain" description="Rhodanese" evidence="1">
    <location>
        <begin position="26"/>
        <end position="124"/>
    </location>
</feature>
<organism evidence="2 3">
    <name type="scientific">Quadrisphaera setariae</name>
    <dbReference type="NCBI Taxonomy" id="2593304"/>
    <lineage>
        <taxon>Bacteria</taxon>
        <taxon>Bacillati</taxon>
        <taxon>Actinomycetota</taxon>
        <taxon>Actinomycetes</taxon>
        <taxon>Kineosporiales</taxon>
        <taxon>Kineosporiaceae</taxon>
        <taxon>Quadrisphaera</taxon>
    </lineage>
</organism>
<comment type="caution">
    <text evidence="2">The sequence shown here is derived from an EMBL/GenBank/DDBJ whole genome shotgun (WGS) entry which is preliminary data.</text>
</comment>
<protein>
    <submittedName>
        <fullName evidence="2">Rhodanese-like domain-containing protein</fullName>
    </submittedName>
</protein>
<proteinExistence type="predicted"/>
<dbReference type="PANTHER" id="PTHR43031">
    <property type="entry name" value="FAD-DEPENDENT OXIDOREDUCTASE"/>
    <property type="match status" value="1"/>
</dbReference>
<reference evidence="2 3" key="1">
    <citation type="submission" date="2019-07" db="EMBL/GenBank/DDBJ databases">
        <title>Quadrisphaera sp. strain DD2A genome sequencing and assembly.</title>
        <authorList>
            <person name="Kim I."/>
        </authorList>
    </citation>
    <scope>NUCLEOTIDE SEQUENCE [LARGE SCALE GENOMIC DNA]</scope>
    <source>
        <strain evidence="2 3">DD2A</strain>
    </source>
</reference>
<name>A0A5C8ZK76_9ACTN</name>
<evidence type="ECO:0000313" key="3">
    <source>
        <dbReference type="Proteomes" id="UP000321234"/>
    </source>
</evidence>
<evidence type="ECO:0000259" key="1">
    <source>
        <dbReference type="PROSITE" id="PS50206"/>
    </source>
</evidence>
<dbReference type="SUPFAM" id="SSF52821">
    <property type="entry name" value="Rhodanese/Cell cycle control phosphatase"/>
    <property type="match status" value="1"/>
</dbReference>
<dbReference type="PANTHER" id="PTHR43031:SF16">
    <property type="entry name" value="OXIDOREDUCTASE"/>
    <property type="match status" value="1"/>
</dbReference>
<dbReference type="OrthoDB" id="4828183at2"/>
<dbReference type="PROSITE" id="PS50206">
    <property type="entry name" value="RHODANESE_3"/>
    <property type="match status" value="1"/>
</dbReference>
<dbReference type="SMART" id="SM00450">
    <property type="entry name" value="RHOD"/>
    <property type="match status" value="1"/>
</dbReference>